<dbReference type="Gene3D" id="3.40.50.720">
    <property type="entry name" value="NAD(P)-binding Rossmann-like Domain"/>
    <property type="match status" value="1"/>
</dbReference>
<dbReference type="OMA" id="WGKFIIG"/>
<dbReference type="OrthoDB" id="10058185at2759"/>
<dbReference type="GO" id="GO:0006694">
    <property type="term" value="P:steroid biosynthetic process"/>
    <property type="evidence" value="ECO:0007669"/>
    <property type="project" value="InterPro"/>
</dbReference>
<dbReference type="GeneID" id="104605277"/>
<sequence>MVEKFKRLCLSEFWKIQTIQGSSTVFHMDAIDSSLNNFYIQYTLIVQGTKNVISACRDCEVKRLLYNSSADVVSDGVHDIYNGDESLPMPWRFKDMLSDLKAQAEGMVLFSNGCDGLLTCALRPSNAFGPGDKFLIPFLLTGAKLGWTKFIIGSGENMCDFTYVENIAHAHICAVEALHSAMTSVAGKAFFITNLQPVKFWEFVCLILEGLGYQRPTVQLPARMVSFFFVLVRWVHKKLGYEGDVLSLLTPVNVHLLSHTKTFNCSVAQNHIGYSPIISLEEGVTLTIESFSHLEEASPSMRFQNSTEPSKANIMLGSGRVADILLWRDEKKTFSCFLASSLLFHWYILSGRTFISSTAKLLLVGIAILFSIGFLPSRMFGFTFQGISSYFEISESVIRDAFLFIASVWNRAVLTLRSLAQGSDWNFFFKVATPLYFLRLLLPFSFSAVVSVALVFVFTAFFVYEQYEDEASRVTEAVTIGTRKLKGLLIRKLPPSLSAFACNYNILSQDEFPAGPKDQQIQHQE</sequence>
<dbReference type="InterPro" id="IPR050177">
    <property type="entry name" value="Lipid_A_modif_metabolic_enz"/>
</dbReference>
<dbReference type="STRING" id="4432.A0A1U8AY33"/>
<evidence type="ECO:0000256" key="4">
    <source>
        <dbReference type="ARBA" id="ARBA00022824"/>
    </source>
</evidence>
<dbReference type="GO" id="GO:0005789">
    <property type="term" value="C:endoplasmic reticulum membrane"/>
    <property type="evidence" value="ECO:0007669"/>
    <property type="project" value="UniProtKB-SubCell"/>
</dbReference>
<dbReference type="KEGG" id="nnu:104605277"/>
<keyword evidence="9" id="KW-1185">Reference proteome</keyword>
<name>A0A1U8AY33_NELNU</name>
<dbReference type="Proteomes" id="UP000189703">
    <property type="component" value="Unplaced"/>
</dbReference>
<dbReference type="InterPro" id="IPR002225">
    <property type="entry name" value="3Beta_OHSteriod_DH/Estase"/>
</dbReference>
<accession>A0A1U8AY33</accession>
<dbReference type="AlphaFoldDB" id="A0A1U8AY33"/>
<dbReference type="eggNOG" id="KOG1430">
    <property type="taxonomic scope" value="Eukaryota"/>
</dbReference>
<organism evidence="9 10">
    <name type="scientific">Nelumbo nucifera</name>
    <name type="common">Sacred lotus</name>
    <dbReference type="NCBI Taxonomy" id="4432"/>
    <lineage>
        <taxon>Eukaryota</taxon>
        <taxon>Viridiplantae</taxon>
        <taxon>Streptophyta</taxon>
        <taxon>Embryophyta</taxon>
        <taxon>Tracheophyta</taxon>
        <taxon>Spermatophyta</taxon>
        <taxon>Magnoliopsida</taxon>
        <taxon>Proteales</taxon>
        <taxon>Nelumbonaceae</taxon>
        <taxon>Nelumbo</taxon>
    </lineage>
</organism>
<evidence type="ECO:0000256" key="3">
    <source>
        <dbReference type="ARBA" id="ARBA00022692"/>
    </source>
</evidence>
<dbReference type="PANTHER" id="PTHR43245:SF51">
    <property type="entry name" value="SHORT CHAIN DEHYDROGENASE_REDUCTASE FAMILY 42E, MEMBER 2"/>
    <property type="match status" value="1"/>
</dbReference>
<dbReference type="InterPro" id="IPR036291">
    <property type="entry name" value="NAD(P)-bd_dom_sf"/>
</dbReference>
<proteinExistence type="inferred from homology"/>
<keyword evidence="4 8" id="KW-0256">Endoplasmic reticulum</keyword>
<feature type="transmembrane region" description="Helical" evidence="8">
    <location>
        <begin position="440"/>
        <end position="464"/>
    </location>
</feature>
<evidence type="ECO:0000313" key="10">
    <source>
        <dbReference type="RefSeq" id="XP_010268276.1"/>
    </source>
</evidence>
<evidence type="ECO:0000256" key="2">
    <source>
        <dbReference type="ARBA" id="ARBA00009219"/>
    </source>
</evidence>
<comment type="subcellular location">
    <subcellularLocation>
        <location evidence="1 8">Endoplasmic reticulum membrane</location>
        <topology evidence="1 8">Multi-pass membrane protein</topology>
    </subcellularLocation>
</comment>
<protein>
    <recommendedName>
        <fullName evidence="8">Reticulon-like protein</fullName>
    </recommendedName>
</protein>
<evidence type="ECO:0000313" key="9">
    <source>
        <dbReference type="Proteomes" id="UP000189703"/>
    </source>
</evidence>
<evidence type="ECO:0000256" key="1">
    <source>
        <dbReference type="ARBA" id="ARBA00004477"/>
    </source>
</evidence>
<reference evidence="10" key="1">
    <citation type="submission" date="2025-08" db="UniProtKB">
        <authorList>
            <consortium name="RefSeq"/>
        </authorList>
    </citation>
    <scope>IDENTIFICATION</scope>
</reference>
<evidence type="ECO:0000256" key="6">
    <source>
        <dbReference type="ARBA" id="ARBA00023002"/>
    </source>
</evidence>
<evidence type="ECO:0000256" key="7">
    <source>
        <dbReference type="ARBA" id="ARBA00023136"/>
    </source>
</evidence>
<dbReference type="Pfam" id="PF02453">
    <property type="entry name" value="Reticulon"/>
    <property type="match status" value="1"/>
</dbReference>
<feature type="transmembrane region" description="Helical" evidence="8">
    <location>
        <begin position="361"/>
        <end position="380"/>
    </location>
</feature>
<keyword evidence="3 8" id="KW-0812">Transmembrane</keyword>
<dbReference type="SUPFAM" id="SSF51735">
    <property type="entry name" value="NAD(P)-binding Rossmann-fold domains"/>
    <property type="match status" value="1"/>
</dbReference>
<dbReference type="FunCoup" id="A0A1U8AY33">
    <property type="interactions" value="2792"/>
</dbReference>
<dbReference type="InterPro" id="IPR003388">
    <property type="entry name" value="Reticulon"/>
</dbReference>
<dbReference type="GO" id="GO:0016616">
    <property type="term" value="F:oxidoreductase activity, acting on the CH-OH group of donors, NAD or NADP as acceptor"/>
    <property type="evidence" value="ECO:0000318"/>
    <property type="project" value="GO_Central"/>
</dbReference>
<keyword evidence="7 8" id="KW-0472">Membrane</keyword>
<dbReference type="PROSITE" id="PS50845">
    <property type="entry name" value="RETICULON"/>
    <property type="match status" value="1"/>
</dbReference>
<dbReference type="Pfam" id="PF01073">
    <property type="entry name" value="3Beta_HSD"/>
    <property type="match status" value="1"/>
</dbReference>
<keyword evidence="5 8" id="KW-1133">Transmembrane helix</keyword>
<gene>
    <name evidence="10" type="primary">LOC104605277</name>
</gene>
<evidence type="ECO:0000256" key="5">
    <source>
        <dbReference type="ARBA" id="ARBA00022989"/>
    </source>
</evidence>
<evidence type="ECO:0000256" key="8">
    <source>
        <dbReference type="RuleBase" id="RU363132"/>
    </source>
</evidence>
<dbReference type="RefSeq" id="XP_010268276.1">
    <property type="nucleotide sequence ID" value="XM_010269974.2"/>
</dbReference>
<comment type="similarity">
    <text evidence="2">Belongs to the 3-beta-HSD family.</text>
</comment>
<dbReference type="PANTHER" id="PTHR43245">
    <property type="entry name" value="BIFUNCTIONAL POLYMYXIN RESISTANCE PROTEIN ARNA"/>
    <property type="match status" value="1"/>
</dbReference>
<keyword evidence="6" id="KW-0560">Oxidoreductase</keyword>